<evidence type="ECO:0000313" key="2">
    <source>
        <dbReference type="EMBL" id="KAK9289337.1"/>
    </source>
</evidence>
<evidence type="ECO:0000313" key="3">
    <source>
        <dbReference type="Proteomes" id="UP001415857"/>
    </source>
</evidence>
<dbReference type="InterPro" id="IPR050796">
    <property type="entry name" value="SCF_F-box_component"/>
</dbReference>
<dbReference type="Gene3D" id="1.20.1280.50">
    <property type="match status" value="1"/>
</dbReference>
<keyword evidence="3" id="KW-1185">Reference proteome</keyword>
<sequence length="178" mass="21096">MSSEKDLPHDVVIEILSRLPVKTLLRFRCVCKSWYATITHPSFITTHLNRISSYNNHGYLQNSSFDPNEKSKWFETPFNCRPSYYLNLVGSVNGILCLVDERTYFGSRTVYLWNPSIRKFKILPSPSTIHHHSNRKNPVVFGFGFHRWSNDYKVHYNFYVVETREFEIREIGEEGRKR</sequence>
<dbReference type="EMBL" id="JBBPBK010000002">
    <property type="protein sequence ID" value="KAK9289337.1"/>
    <property type="molecule type" value="Genomic_DNA"/>
</dbReference>
<dbReference type="PANTHER" id="PTHR31672:SF13">
    <property type="entry name" value="F-BOX PROTEIN CPR30-LIKE"/>
    <property type="match status" value="1"/>
</dbReference>
<dbReference type="InterPro" id="IPR001810">
    <property type="entry name" value="F-box_dom"/>
</dbReference>
<dbReference type="PROSITE" id="PS50181">
    <property type="entry name" value="FBOX"/>
    <property type="match status" value="1"/>
</dbReference>
<dbReference type="AlphaFoldDB" id="A0AAP0S801"/>
<organism evidence="2 3">
    <name type="scientific">Liquidambar formosana</name>
    <name type="common">Formosan gum</name>
    <dbReference type="NCBI Taxonomy" id="63359"/>
    <lineage>
        <taxon>Eukaryota</taxon>
        <taxon>Viridiplantae</taxon>
        <taxon>Streptophyta</taxon>
        <taxon>Embryophyta</taxon>
        <taxon>Tracheophyta</taxon>
        <taxon>Spermatophyta</taxon>
        <taxon>Magnoliopsida</taxon>
        <taxon>eudicotyledons</taxon>
        <taxon>Gunneridae</taxon>
        <taxon>Pentapetalae</taxon>
        <taxon>Saxifragales</taxon>
        <taxon>Altingiaceae</taxon>
        <taxon>Liquidambar</taxon>
    </lineage>
</organism>
<dbReference type="PANTHER" id="PTHR31672">
    <property type="entry name" value="BNACNNG10540D PROTEIN"/>
    <property type="match status" value="1"/>
</dbReference>
<dbReference type="CDD" id="cd22157">
    <property type="entry name" value="F-box_AtFBW1-like"/>
    <property type="match status" value="1"/>
</dbReference>
<gene>
    <name evidence="2" type="ORF">L1049_007492</name>
</gene>
<comment type="caution">
    <text evidence="2">The sequence shown here is derived from an EMBL/GenBank/DDBJ whole genome shotgun (WGS) entry which is preliminary data.</text>
</comment>
<protein>
    <recommendedName>
        <fullName evidence="1">F-box domain-containing protein</fullName>
    </recommendedName>
</protein>
<accession>A0AAP0S801</accession>
<reference evidence="2 3" key="1">
    <citation type="journal article" date="2024" name="Plant J.">
        <title>Genome sequences and population genomics reveal climatic adaptation and genomic divergence between two closely related sweetgum species.</title>
        <authorList>
            <person name="Xu W.Q."/>
            <person name="Ren C.Q."/>
            <person name="Zhang X.Y."/>
            <person name="Comes H.P."/>
            <person name="Liu X.H."/>
            <person name="Li Y.G."/>
            <person name="Kettle C.J."/>
            <person name="Jalonen R."/>
            <person name="Gaisberger H."/>
            <person name="Ma Y.Z."/>
            <person name="Qiu Y.X."/>
        </authorList>
    </citation>
    <scope>NUCLEOTIDE SEQUENCE [LARGE SCALE GENOMIC DNA]</scope>
    <source>
        <strain evidence="2">Hangzhou</strain>
    </source>
</reference>
<dbReference type="SUPFAM" id="SSF81383">
    <property type="entry name" value="F-box domain"/>
    <property type="match status" value="1"/>
</dbReference>
<dbReference type="Pfam" id="PF00646">
    <property type="entry name" value="F-box"/>
    <property type="match status" value="1"/>
</dbReference>
<dbReference type="SMART" id="SM00256">
    <property type="entry name" value="FBOX"/>
    <property type="match status" value="1"/>
</dbReference>
<proteinExistence type="predicted"/>
<dbReference type="InterPro" id="IPR036047">
    <property type="entry name" value="F-box-like_dom_sf"/>
</dbReference>
<feature type="domain" description="F-box" evidence="1">
    <location>
        <begin position="1"/>
        <end position="51"/>
    </location>
</feature>
<dbReference type="Proteomes" id="UP001415857">
    <property type="component" value="Unassembled WGS sequence"/>
</dbReference>
<name>A0AAP0S801_LIQFO</name>
<evidence type="ECO:0000259" key="1">
    <source>
        <dbReference type="PROSITE" id="PS50181"/>
    </source>
</evidence>